<evidence type="ECO:0000256" key="1">
    <source>
        <dbReference type="ARBA" id="ARBA00022829"/>
    </source>
</evidence>
<dbReference type="Pfam" id="PF02616">
    <property type="entry name" value="SMC_ScpA"/>
    <property type="match status" value="1"/>
</dbReference>
<reference evidence="5" key="1">
    <citation type="submission" date="2020-05" db="EMBL/GenBank/DDBJ databases">
        <title>Classification of alakaliphilic streptomycetes isolated from an alkaline soil next to Lonar Crater, India and a proposal for the recognition of Streptomyces alkaliterrae sp. nov.</title>
        <authorList>
            <person name="Golinska P."/>
        </authorList>
    </citation>
    <scope>NUCLEOTIDE SEQUENCE [LARGE SCALE GENOMIC DNA]</scope>
    <source>
        <strain evidence="5">OF8</strain>
    </source>
</reference>
<dbReference type="Gene3D" id="6.10.250.2410">
    <property type="match status" value="1"/>
</dbReference>
<accession>A0A7W3ZU07</accession>
<feature type="region of interest" description="Disordered" evidence="3">
    <location>
        <begin position="1"/>
        <end position="220"/>
    </location>
</feature>
<feature type="compositionally biased region" description="Pro residues" evidence="3">
    <location>
        <begin position="51"/>
        <end position="61"/>
    </location>
</feature>
<comment type="caution">
    <text evidence="4">The sequence shown here is derived from an EMBL/GenBank/DDBJ whole genome shotgun (WGS) entry which is preliminary data.</text>
</comment>
<evidence type="ECO:0000256" key="3">
    <source>
        <dbReference type="SAM" id="MobiDB-lite"/>
    </source>
</evidence>
<evidence type="ECO:0000256" key="2">
    <source>
        <dbReference type="ARBA" id="ARBA00044777"/>
    </source>
</evidence>
<dbReference type="AlphaFoldDB" id="A0A7W3ZU07"/>
<evidence type="ECO:0000313" key="5">
    <source>
        <dbReference type="Proteomes" id="UP000517765"/>
    </source>
</evidence>
<dbReference type="Proteomes" id="UP000517765">
    <property type="component" value="Unassembled WGS sequence"/>
</dbReference>
<sequence length="497" mass="52460">MTVSEQPAEPPRRSRRALGRGPAPTHGSHRDPDPPTPRRTQAAPSDASPPTSEPTGPPDPATGPAGRPEPVESTEPVGQTELPGRGARPVDSGEAASHGVESVGPAWPVSRAGGPPGAAEAAGHTGQPAGHAAEPTRPVEPVDGAAEFAGRPEAAEPVRPAGPSGTAVQSPDPVRTPSPGKPAARAVHAAPAGLSEPPEVPEPDGSEVPGASAGTADPAAGGEGRFTVVLDNFEGPFDLLLQLIARHKLDVTEVALSRVTDEFMAHLRAMGPDWDLDQTTEFLVVAATLLDLKAARLLPSAEVEDEADLALLEARDLLFARLLQYRAYKRVTEVFTERLAAEARRFPRIVGLEPHHAELLPEVVIRIGPEGFARLAVKAMRPRPRPQVYVDHIHAPLVSVREQAGLLVDRLRERGEATFAALTEDAADTLTVVARFLALLELYRERAVALEQPEALGELLVRWRGGASAAEVGAEFDGEAPAEDDRRPAARQSEVSV</sequence>
<evidence type="ECO:0000313" key="4">
    <source>
        <dbReference type="EMBL" id="MBB1260365.1"/>
    </source>
</evidence>
<keyword evidence="1" id="KW-0159">Chromosome partition</keyword>
<dbReference type="GO" id="GO:0007059">
    <property type="term" value="P:chromosome segregation"/>
    <property type="evidence" value="ECO:0007669"/>
    <property type="project" value="UniProtKB-KW"/>
</dbReference>
<gene>
    <name evidence="4" type="ORF">H3147_16200</name>
</gene>
<dbReference type="PANTHER" id="PTHR33969">
    <property type="entry name" value="SEGREGATION AND CONDENSATION PROTEIN A"/>
    <property type="match status" value="1"/>
</dbReference>
<organism evidence="4 5">
    <name type="scientific">Streptomyces alkaliterrae</name>
    <dbReference type="NCBI Taxonomy" id="2213162"/>
    <lineage>
        <taxon>Bacteria</taxon>
        <taxon>Bacillati</taxon>
        <taxon>Actinomycetota</taxon>
        <taxon>Actinomycetes</taxon>
        <taxon>Kitasatosporales</taxon>
        <taxon>Streptomycetaceae</taxon>
        <taxon>Streptomyces</taxon>
    </lineage>
</organism>
<feature type="compositionally biased region" description="Low complexity" evidence="3">
    <location>
        <begin position="183"/>
        <end position="192"/>
    </location>
</feature>
<feature type="region of interest" description="Disordered" evidence="3">
    <location>
        <begin position="474"/>
        <end position="497"/>
    </location>
</feature>
<protein>
    <recommendedName>
        <fullName evidence="2">Segregation and condensation protein A</fullName>
    </recommendedName>
</protein>
<proteinExistence type="predicted"/>
<dbReference type="InterPro" id="IPR003768">
    <property type="entry name" value="ScpA"/>
</dbReference>
<dbReference type="PANTHER" id="PTHR33969:SF2">
    <property type="entry name" value="SEGREGATION AND CONDENSATION PROTEIN A"/>
    <property type="match status" value="1"/>
</dbReference>
<name>A0A7W3ZU07_9ACTN</name>
<dbReference type="EMBL" id="JABJXA010000093">
    <property type="protein sequence ID" value="MBB1260365.1"/>
    <property type="molecule type" value="Genomic_DNA"/>
</dbReference>